<sequence>MPISRLLAAFGVVVSFVSTLAATAADPVFSGPQAGEKVSPFKIVDFVGGNAGKEREVVAAADETPVTIIFVHGIERSILPLLTTLDEYGHRRRETLRMVIVLLSGDRADAEKRLPAVNGSIKLHTPMALSVDGAEGPGNYGLNKACLMTVLVASKNIATANFALIQPGIADAPTVIKAMAAASGDGNPPTPEALQAERAKRTGAIGGMRRGATQPAVSQPASGPTTKPAAVHLPGAAPTDEKLMGLLRSFIQRANDDARVDQVVKEVEAYVKDDSALKKQAIDGWVRVLHLKYGTDYAQKAGKDLVDRLQKPKE</sequence>
<protein>
    <submittedName>
        <fullName evidence="3">Uncharacterized protein</fullName>
    </submittedName>
</protein>
<gene>
    <name evidence="3" type="ORF">IPV69_04280</name>
</gene>
<reference evidence="3 4" key="1">
    <citation type="submission" date="2020-10" db="EMBL/GenBank/DDBJ databases">
        <title>Wide distribution of Phycisphaera-like planctomycetes from WD2101 soil group in peatlands and genome analysis of the first cultivated representative.</title>
        <authorList>
            <person name="Dedysh S.N."/>
            <person name="Beletsky A.V."/>
            <person name="Ivanova A."/>
            <person name="Kulichevskaya I.S."/>
            <person name="Suzina N.E."/>
            <person name="Philippov D.A."/>
            <person name="Rakitin A.L."/>
            <person name="Mardanov A.V."/>
            <person name="Ravin N.V."/>
        </authorList>
    </citation>
    <scope>NUCLEOTIDE SEQUENCE [LARGE SCALE GENOMIC DNA]</scope>
    <source>
        <strain evidence="3 4">M1803</strain>
    </source>
</reference>
<accession>A0A7M2WYT4</accession>
<feature type="compositionally biased region" description="Polar residues" evidence="1">
    <location>
        <begin position="215"/>
        <end position="225"/>
    </location>
</feature>
<feature type="chain" id="PRO_5034279518" evidence="2">
    <location>
        <begin position="25"/>
        <end position="314"/>
    </location>
</feature>
<dbReference type="AlphaFoldDB" id="A0A7M2WYT4"/>
<dbReference type="Proteomes" id="UP000593765">
    <property type="component" value="Chromosome"/>
</dbReference>
<name>A0A7M2WYT4_9BACT</name>
<evidence type="ECO:0000256" key="1">
    <source>
        <dbReference type="SAM" id="MobiDB-lite"/>
    </source>
</evidence>
<keyword evidence="4" id="KW-1185">Reference proteome</keyword>
<organism evidence="3 4">
    <name type="scientific">Humisphaera borealis</name>
    <dbReference type="NCBI Taxonomy" id="2807512"/>
    <lineage>
        <taxon>Bacteria</taxon>
        <taxon>Pseudomonadati</taxon>
        <taxon>Planctomycetota</taxon>
        <taxon>Phycisphaerae</taxon>
        <taxon>Tepidisphaerales</taxon>
        <taxon>Tepidisphaeraceae</taxon>
        <taxon>Humisphaera</taxon>
    </lineage>
</organism>
<feature type="region of interest" description="Disordered" evidence="1">
    <location>
        <begin position="208"/>
        <end position="228"/>
    </location>
</feature>
<feature type="signal peptide" evidence="2">
    <location>
        <begin position="1"/>
        <end position="24"/>
    </location>
</feature>
<dbReference type="KEGG" id="hbs:IPV69_04280"/>
<evidence type="ECO:0000313" key="4">
    <source>
        <dbReference type="Proteomes" id="UP000593765"/>
    </source>
</evidence>
<keyword evidence="2" id="KW-0732">Signal</keyword>
<dbReference type="RefSeq" id="WP_206293682.1">
    <property type="nucleotide sequence ID" value="NZ_CP063458.1"/>
</dbReference>
<dbReference type="EMBL" id="CP063458">
    <property type="protein sequence ID" value="QOV90589.1"/>
    <property type="molecule type" value="Genomic_DNA"/>
</dbReference>
<evidence type="ECO:0000256" key="2">
    <source>
        <dbReference type="SAM" id="SignalP"/>
    </source>
</evidence>
<evidence type="ECO:0000313" key="3">
    <source>
        <dbReference type="EMBL" id="QOV90589.1"/>
    </source>
</evidence>
<proteinExistence type="predicted"/>